<keyword evidence="3" id="KW-0812">Transmembrane</keyword>
<evidence type="ECO:0000313" key="4">
    <source>
        <dbReference type="EMBL" id="KAF0772046.1"/>
    </source>
</evidence>
<gene>
    <name evidence="4" type="ORF">FWK35_00005495</name>
</gene>
<keyword evidence="3" id="KW-0472">Membrane</keyword>
<name>A0A6G0ZL16_APHCR</name>
<dbReference type="GO" id="GO:0015459">
    <property type="term" value="F:potassium channel regulator activity"/>
    <property type="evidence" value="ECO:0007669"/>
    <property type="project" value="TreeGrafter"/>
</dbReference>
<evidence type="ECO:0000256" key="3">
    <source>
        <dbReference type="SAM" id="Phobius"/>
    </source>
</evidence>
<comment type="caution">
    <text evidence="4">The sequence shown here is derived from an EMBL/GenBank/DDBJ whole genome shotgun (WGS) entry which is preliminary data.</text>
</comment>
<protein>
    <submittedName>
        <fullName evidence="4">Uncharacterized protein</fullName>
    </submittedName>
</protein>
<dbReference type="PANTHER" id="PTHR19444:SF13">
    <property type="entry name" value="PROTEIN UNC-93 HOMOLOG A"/>
    <property type="match status" value="1"/>
</dbReference>
<dbReference type="AlphaFoldDB" id="A0A6G0ZL16"/>
<dbReference type="GO" id="GO:0006937">
    <property type="term" value="P:regulation of muscle contraction"/>
    <property type="evidence" value="ECO:0007669"/>
    <property type="project" value="TreeGrafter"/>
</dbReference>
<organism evidence="4 5">
    <name type="scientific">Aphis craccivora</name>
    <name type="common">Cowpea aphid</name>
    <dbReference type="NCBI Taxonomy" id="307492"/>
    <lineage>
        <taxon>Eukaryota</taxon>
        <taxon>Metazoa</taxon>
        <taxon>Ecdysozoa</taxon>
        <taxon>Arthropoda</taxon>
        <taxon>Hexapoda</taxon>
        <taxon>Insecta</taxon>
        <taxon>Pterygota</taxon>
        <taxon>Neoptera</taxon>
        <taxon>Paraneoptera</taxon>
        <taxon>Hemiptera</taxon>
        <taxon>Sternorrhyncha</taxon>
        <taxon>Aphidomorpha</taxon>
        <taxon>Aphidoidea</taxon>
        <taxon>Aphididae</taxon>
        <taxon>Aphidini</taxon>
        <taxon>Aphis</taxon>
        <taxon>Aphis</taxon>
    </lineage>
</organism>
<accession>A0A6G0ZL16</accession>
<dbReference type="GO" id="GO:0043266">
    <property type="term" value="P:regulation of potassium ion transport"/>
    <property type="evidence" value="ECO:0007669"/>
    <property type="project" value="TreeGrafter"/>
</dbReference>
<dbReference type="InterPro" id="IPR051951">
    <property type="entry name" value="UNC-93_regulatory"/>
</dbReference>
<feature type="compositionally biased region" description="Acidic residues" evidence="2">
    <location>
        <begin position="81"/>
        <end position="94"/>
    </location>
</feature>
<dbReference type="PANTHER" id="PTHR19444">
    <property type="entry name" value="UNC-93 RELATED"/>
    <property type="match status" value="1"/>
</dbReference>
<dbReference type="GO" id="GO:0055120">
    <property type="term" value="C:striated muscle dense body"/>
    <property type="evidence" value="ECO:0007669"/>
    <property type="project" value="TreeGrafter"/>
</dbReference>
<reference evidence="4 5" key="1">
    <citation type="submission" date="2019-08" db="EMBL/GenBank/DDBJ databases">
        <title>Whole genome of Aphis craccivora.</title>
        <authorList>
            <person name="Voronova N.V."/>
            <person name="Shulinski R.S."/>
            <person name="Bandarenka Y.V."/>
            <person name="Zhorov D.G."/>
            <person name="Warner D."/>
        </authorList>
    </citation>
    <scope>NUCLEOTIDE SEQUENCE [LARGE SCALE GENOMIC DNA]</scope>
    <source>
        <strain evidence="4">180601</strain>
        <tissue evidence="4">Whole Body</tissue>
    </source>
</reference>
<evidence type="ECO:0000313" key="5">
    <source>
        <dbReference type="Proteomes" id="UP000478052"/>
    </source>
</evidence>
<evidence type="ECO:0000256" key="2">
    <source>
        <dbReference type="SAM" id="MobiDB-lite"/>
    </source>
</evidence>
<keyword evidence="3" id="KW-1133">Transmembrane helix</keyword>
<feature type="region of interest" description="Disordered" evidence="2">
    <location>
        <begin position="74"/>
        <end position="94"/>
    </location>
</feature>
<keyword evidence="5" id="KW-1185">Reference proteome</keyword>
<comment type="similarity">
    <text evidence="1">Belongs to the unc-93 family.</text>
</comment>
<dbReference type="Proteomes" id="UP000478052">
    <property type="component" value="Unassembled WGS sequence"/>
</dbReference>
<evidence type="ECO:0000256" key="1">
    <source>
        <dbReference type="ARBA" id="ARBA00009172"/>
    </source>
</evidence>
<proteinExistence type="inferred from homology"/>
<dbReference type="OrthoDB" id="78663at2759"/>
<feature type="transmembrane region" description="Helical" evidence="3">
    <location>
        <begin position="41"/>
        <end position="58"/>
    </location>
</feature>
<sequence>IYGTLFRRNKEAAFSNYRLWESAGFVVAYAYSTHLCARKKLYVMGVVLFVGFVGYIIVEIRHSVKARRLKRLADDPKSEPLPDETVNETDDEKDDIDDEIITQSVCYI</sequence>
<dbReference type="GO" id="GO:0005886">
    <property type="term" value="C:plasma membrane"/>
    <property type="evidence" value="ECO:0007669"/>
    <property type="project" value="TreeGrafter"/>
</dbReference>
<dbReference type="EMBL" id="VUJU01000219">
    <property type="protein sequence ID" value="KAF0772046.1"/>
    <property type="molecule type" value="Genomic_DNA"/>
</dbReference>
<feature type="non-terminal residue" evidence="4">
    <location>
        <position position="1"/>
    </location>
</feature>